<gene>
    <name evidence="1" type="ORF">GLX28_19685</name>
</gene>
<keyword evidence="2" id="KW-1185">Reference proteome</keyword>
<name>A0A6I4YS92_9DEIO</name>
<protein>
    <submittedName>
        <fullName evidence="1">Uncharacterized protein</fullName>
    </submittedName>
</protein>
<reference evidence="1 2" key="1">
    <citation type="submission" date="2019-11" db="EMBL/GenBank/DDBJ databases">
        <title>Genome sequence of Deinococcus xianganensis Y35, AI-2 producing algicidal bacterium, isolated from lake water.</title>
        <authorList>
            <person name="Li Y."/>
        </authorList>
    </citation>
    <scope>NUCLEOTIDE SEQUENCE [LARGE SCALE GENOMIC DNA]</scope>
    <source>
        <strain evidence="1 2">Y35</strain>
    </source>
</reference>
<dbReference type="AlphaFoldDB" id="A0A6I4YS92"/>
<sequence length="241" mass="26182">MTELNDRQTTYLRAALEIDQRQERWHKAAFERGDFNESRRAAADWRAMPFGRRIDLSGQPATPLREACGGADEGSGATWAALERRGLVQVTDRAVHFSAAGLVLPHVTLTVAGRRAARALQGEPASERAAPGVLARSTWKALAAARRAGDAGVKDEQGGGWYGGIPWSVWLRLRNFKGGDLVTEFNHPGDPSRGVWSRDHFIRLSGRGQVYYVSKWAANHAAYPDIDAPAPAGLSDQQGGG</sequence>
<dbReference type="Proteomes" id="UP000430519">
    <property type="component" value="Unassembled WGS sequence"/>
</dbReference>
<comment type="caution">
    <text evidence="1">The sequence shown here is derived from an EMBL/GenBank/DDBJ whole genome shotgun (WGS) entry which is preliminary data.</text>
</comment>
<dbReference type="EMBL" id="WVHK01000139">
    <property type="protein sequence ID" value="MXV21847.1"/>
    <property type="molecule type" value="Genomic_DNA"/>
</dbReference>
<organism evidence="1 2">
    <name type="scientific">Deinococcus xianganensis</name>
    <dbReference type="NCBI Taxonomy" id="1507289"/>
    <lineage>
        <taxon>Bacteria</taxon>
        <taxon>Thermotogati</taxon>
        <taxon>Deinococcota</taxon>
        <taxon>Deinococci</taxon>
        <taxon>Deinococcales</taxon>
        <taxon>Deinococcaceae</taxon>
        <taxon>Deinococcus</taxon>
    </lineage>
</organism>
<evidence type="ECO:0000313" key="2">
    <source>
        <dbReference type="Proteomes" id="UP000430519"/>
    </source>
</evidence>
<dbReference type="RefSeq" id="WP_160982367.1">
    <property type="nucleotide sequence ID" value="NZ_WVHK01000139.1"/>
</dbReference>
<proteinExistence type="predicted"/>
<evidence type="ECO:0000313" key="1">
    <source>
        <dbReference type="EMBL" id="MXV21847.1"/>
    </source>
</evidence>
<accession>A0A6I4YS92</accession>